<gene>
    <name evidence="2" type="ORF">EVA_10003</name>
</gene>
<evidence type="ECO:0000313" key="2">
    <source>
        <dbReference type="EMBL" id="EJX01891.1"/>
    </source>
</evidence>
<keyword evidence="2" id="KW-0808">Transferase</keyword>
<feature type="domain" description="Polysaccharide pyruvyl transferase" evidence="1">
    <location>
        <begin position="2"/>
        <end position="282"/>
    </location>
</feature>
<sequence>CFALYSFLSEHGHDVRLIKYKPYQKDSSLKRLSKLSPQHMWAYYRYRKAQQSMQKLCGVTRDFDGFRSTYMRYTEKVYYGFDELWREDWSDYDAFVCGSDQIWSPKPDEQLNAYFLQFVPLKALRIAYAPSFGRTELPAAYQQQLHSLLRHFDAISVREADGIRFCQSAGMEAQLVCDPTLLLNPQVYKDLTGVRTRDQKAFCYLIKWDTLFPIDEVRDYITQECEGVHYFCTDGQEPYFEYEKEQSIQSWVSAIQMSAISFTNSFHGTVFSILSHTPFIAFPLVGESAAMNNRLVSLLTRLGLTDRIYKERTSIKEIASTPIDWDDVDCKLEEFRQLSENFLLEALQVQTEPCAHRICFLTHSSVHH</sequence>
<proteinExistence type="predicted"/>
<accession>J9CP34</accession>
<dbReference type="EC" id="2.-.-.-" evidence="2"/>
<evidence type="ECO:0000259" key="1">
    <source>
        <dbReference type="Pfam" id="PF04230"/>
    </source>
</evidence>
<feature type="non-terminal residue" evidence="2">
    <location>
        <position position="368"/>
    </location>
</feature>
<organism evidence="2">
    <name type="scientific">gut metagenome</name>
    <dbReference type="NCBI Taxonomy" id="749906"/>
    <lineage>
        <taxon>unclassified sequences</taxon>
        <taxon>metagenomes</taxon>
        <taxon>organismal metagenomes</taxon>
    </lineage>
</organism>
<feature type="non-terminal residue" evidence="2">
    <location>
        <position position="1"/>
    </location>
</feature>
<dbReference type="GO" id="GO:0016740">
    <property type="term" value="F:transferase activity"/>
    <property type="evidence" value="ECO:0007669"/>
    <property type="project" value="UniProtKB-KW"/>
</dbReference>
<name>J9CP34_9ZZZZ</name>
<reference evidence="2" key="1">
    <citation type="journal article" date="2012" name="PLoS ONE">
        <title>Gene sets for utilization of primary and secondary nutrition supplies in the distal gut of endangered iberian lynx.</title>
        <authorList>
            <person name="Alcaide M."/>
            <person name="Messina E."/>
            <person name="Richter M."/>
            <person name="Bargiela R."/>
            <person name="Peplies J."/>
            <person name="Huws S.A."/>
            <person name="Newbold C.J."/>
            <person name="Golyshin P.N."/>
            <person name="Simon M.A."/>
            <person name="Lopez G."/>
            <person name="Yakimov M.M."/>
            <person name="Ferrer M."/>
        </authorList>
    </citation>
    <scope>NUCLEOTIDE SEQUENCE</scope>
</reference>
<dbReference type="AlphaFoldDB" id="J9CP34"/>
<protein>
    <submittedName>
        <fullName evidence="2">Polysaccharide pyruvyl transferase</fullName>
        <ecNumber evidence="2">2.-.-.-</ecNumber>
    </submittedName>
</protein>
<dbReference type="EMBL" id="AMCI01002771">
    <property type="protein sequence ID" value="EJX01891.1"/>
    <property type="molecule type" value="Genomic_DNA"/>
</dbReference>
<dbReference type="Pfam" id="PF04230">
    <property type="entry name" value="PS_pyruv_trans"/>
    <property type="match status" value="1"/>
</dbReference>
<comment type="caution">
    <text evidence="2">The sequence shown here is derived from an EMBL/GenBank/DDBJ whole genome shotgun (WGS) entry which is preliminary data.</text>
</comment>
<dbReference type="InterPro" id="IPR007345">
    <property type="entry name" value="Polysacch_pyruvyl_Trfase"/>
</dbReference>